<keyword evidence="3" id="KW-1185">Reference proteome</keyword>
<dbReference type="STRING" id="1202768.SAMN05216285_2216"/>
<proteinExistence type="predicted"/>
<dbReference type="AlphaFoldDB" id="A0A1I0P7H8"/>
<sequence>MSIWTDGSGEENSHAARVNEQPQMTEDADMTDDTVIKPGDVALDLAQGRPVHVLEDTGQTAFDWSNENGYDLLENYGNERCGTTADDRVFDVVYCSDASSEPSKSYAFPESRLLRIETEAADDGRQVYDRIVVDVLEQLFQRAGRDDEGAMNVLEQYATDVGIDADAVSEARELAEAAQFGGAE</sequence>
<dbReference type="eggNOG" id="arCOG13353">
    <property type="taxonomic scope" value="Archaea"/>
</dbReference>
<organism evidence="2 3">
    <name type="scientific">Natrinema salifodinae</name>
    <dbReference type="NCBI Taxonomy" id="1202768"/>
    <lineage>
        <taxon>Archaea</taxon>
        <taxon>Methanobacteriati</taxon>
        <taxon>Methanobacteriota</taxon>
        <taxon>Stenosarchaea group</taxon>
        <taxon>Halobacteria</taxon>
        <taxon>Halobacteriales</taxon>
        <taxon>Natrialbaceae</taxon>
        <taxon>Natrinema</taxon>
    </lineage>
</organism>
<protein>
    <submittedName>
        <fullName evidence="2">Uncharacterized protein</fullName>
    </submittedName>
</protein>
<gene>
    <name evidence="2" type="ORF">SAMN05216285_2216</name>
</gene>
<evidence type="ECO:0000256" key="1">
    <source>
        <dbReference type="SAM" id="MobiDB-lite"/>
    </source>
</evidence>
<dbReference type="EMBL" id="FOIS01000003">
    <property type="protein sequence ID" value="SEW10033.1"/>
    <property type="molecule type" value="Genomic_DNA"/>
</dbReference>
<reference evidence="3" key="1">
    <citation type="submission" date="2016-10" db="EMBL/GenBank/DDBJ databases">
        <authorList>
            <person name="Varghese N."/>
        </authorList>
    </citation>
    <scope>NUCLEOTIDE SEQUENCE [LARGE SCALE GENOMIC DNA]</scope>
    <source>
        <strain evidence="3">CGMCC 1.12284</strain>
    </source>
</reference>
<feature type="region of interest" description="Disordered" evidence="1">
    <location>
        <begin position="1"/>
        <end position="29"/>
    </location>
</feature>
<dbReference type="Proteomes" id="UP000183275">
    <property type="component" value="Unassembled WGS sequence"/>
</dbReference>
<accession>A0A1I0P7H8</accession>
<name>A0A1I0P7H8_9EURY</name>
<evidence type="ECO:0000313" key="3">
    <source>
        <dbReference type="Proteomes" id="UP000183275"/>
    </source>
</evidence>
<evidence type="ECO:0000313" key="2">
    <source>
        <dbReference type="EMBL" id="SEW10033.1"/>
    </source>
</evidence>